<gene>
    <name evidence="1" type="ORF">RRG08_019103</name>
</gene>
<organism evidence="1 2">
    <name type="scientific">Elysia crispata</name>
    <name type="common">lettuce slug</name>
    <dbReference type="NCBI Taxonomy" id="231223"/>
    <lineage>
        <taxon>Eukaryota</taxon>
        <taxon>Metazoa</taxon>
        <taxon>Spiralia</taxon>
        <taxon>Lophotrochozoa</taxon>
        <taxon>Mollusca</taxon>
        <taxon>Gastropoda</taxon>
        <taxon>Heterobranchia</taxon>
        <taxon>Euthyneura</taxon>
        <taxon>Panpulmonata</taxon>
        <taxon>Sacoglossa</taxon>
        <taxon>Placobranchoidea</taxon>
        <taxon>Plakobranchidae</taxon>
        <taxon>Elysia</taxon>
    </lineage>
</organism>
<dbReference type="Proteomes" id="UP001283361">
    <property type="component" value="Unassembled WGS sequence"/>
</dbReference>
<comment type="caution">
    <text evidence="1">The sequence shown here is derived from an EMBL/GenBank/DDBJ whole genome shotgun (WGS) entry which is preliminary data.</text>
</comment>
<evidence type="ECO:0000313" key="2">
    <source>
        <dbReference type="Proteomes" id="UP001283361"/>
    </source>
</evidence>
<sequence>MPSAGPGACHPHLEARDLHNRALTWRSGAKQIWPTFSTCDTYVCLWCRFVLAREVINSSSCVSKCITNALPLYGSRVQGTGTELETLASVPSDKTEWWYWCAHVVRDRIARSGSFLISAQQSHYAGRNTGEENRRFECGKTPLRLPETLHGKKP</sequence>
<dbReference type="AlphaFoldDB" id="A0AAE1A545"/>
<dbReference type="EMBL" id="JAWDGP010002624">
    <property type="protein sequence ID" value="KAK3781478.1"/>
    <property type="molecule type" value="Genomic_DNA"/>
</dbReference>
<evidence type="ECO:0000313" key="1">
    <source>
        <dbReference type="EMBL" id="KAK3781478.1"/>
    </source>
</evidence>
<proteinExistence type="predicted"/>
<protein>
    <submittedName>
        <fullName evidence="1">Uncharacterized protein</fullName>
    </submittedName>
</protein>
<reference evidence="1" key="1">
    <citation type="journal article" date="2023" name="G3 (Bethesda)">
        <title>A reference genome for the long-term kleptoplast-retaining sea slug Elysia crispata morphotype clarki.</title>
        <authorList>
            <person name="Eastman K.E."/>
            <person name="Pendleton A.L."/>
            <person name="Shaikh M.A."/>
            <person name="Suttiyut T."/>
            <person name="Ogas R."/>
            <person name="Tomko P."/>
            <person name="Gavelis G."/>
            <person name="Widhalm J.R."/>
            <person name="Wisecaver J.H."/>
        </authorList>
    </citation>
    <scope>NUCLEOTIDE SEQUENCE</scope>
    <source>
        <strain evidence="1">ECLA1</strain>
    </source>
</reference>
<accession>A0AAE1A545</accession>
<name>A0AAE1A545_9GAST</name>
<keyword evidence="2" id="KW-1185">Reference proteome</keyword>